<comment type="caution">
    <text evidence="9">The sequence shown here is derived from an EMBL/GenBank/DDBJ whole genome shotgun (WGS) entry which is preliminary data.</text>
</comment>
<dbReference type="AlphaFoldDB" id="A0A2H1CYJ3"/>
<evidence type="ECO:0000256" key="5">
    <source>
        <dbReference type="ARBA" id="ARBA00023004"/>
    </source>
</evidence>
<dbReference type="InterPro" id="IPR012292">
    <property type="entry name" value="Globin/Proto"/>
</dbReference>
<proteinExistence type="inferred from homology"/>
<evidence type="ECO:0000256" key="4">
    <source>
        <dbReference type="ARBA" id="ARBA00022723"/>
    </source>
</evidence>
<keyword evidence="5" id="KW-0408">Iron</keyword>
<dbReference type="GO" id="GO:0020037">
    <property type="term" value="F:heme binding"/>
    <property type="evidence" value="ECO:0007669"/>
    <property type="project" value="InterPro"/>
</dbReference>
<sequence>MLKTSQSSHQSLSDPFNSPEMEDPQTPTMSTPTPDCTIIEPDKETEEDNTSLSPDPNLQVQGNKILISIRKRMRRFLGAPTESSVLHKSMQDLSLDSAGYEARKSSSTGNGMQNIASKMTRDSYITNDVPDDIQSIKREYEKALITLTSLSDGEIRAVRTSWMMLKTHIEKIGVIVFLGLFEEHSDFRDAFARFRGKQLMEITRDPALQAHGLRVLNIVDKLVSRLQKVETIQDFILSLGCRHCKYVPSIKLIPCVGEQLLEAFHPVLEEQGVWTKDTETGWTILLDFLTKAMRYGLARTPQNLVE</sequence>
<dbReference type="PANTHER" id="PTHR46458">
    <property type="entry name" value="BLR2807 PROTEIN"/>
    <property type="match status" value="1"/>
</dbReference>
<evidence type="ECO:0000256" key="7">
    <source>
        <dbReference type="SAM" id="MobiDB-lite"/>
    </source>
</evidence>
<evidence type="ECO:0000256" key="1">
    <source>
        <dbReference type="ARBA" id="ARBA00022448"/>
    </source>
</evidence>
<evidence type="ECO:0000256" key="2">
    <source>
        <dbReference type="ARBA" id="ARBA00022617"/>
    </source>
</evidence>
<dbReference type="GO" id="GO:0046872">
    <property type="term" value="F:metal ion binding"/>
    <property type="evidence" value="ECO:0007669"/>
    <property type="project" value="UniProtKB-KW"/>
</dbReference>
<evidence type="ECO:0000313" key="10">
    <source>
        <dbReference type="Proteomes" id="UP000230066"/>
    </source>
</evidence>
<organism evidence="9 10">
    <name type="scientific">Fasciola hepatica</name>
    <name type="common">Liver fluke</name>
    <dbReference type="NCBI Taxonomy" id="6192"/>
    <lineage>
        <taxon>Eukaryota</taxon>
        <taxon>Metazoa</taxon>
        <taxon>Spiralia</taxon>
        <taxon>Lophotrochozoa</taxon>
        <taxon>Platyhelminthes</taxon>
        <taxon>Trematoda</taxon>
        <taxon>Digenea</taxon>
        <taxon>Plagiorchiida</taxon>
        <taxon>Echinostomata</taxon>
        <taxon>Echinostomatoidea</taxon>
        <taxon>Fasciolidae</taxon>
        <taxon>Fasciola</taxon>
    </lineage>
</organism>
<gene>
    <name evidence="9" type="ORF">D915_000375</name>
</gene>
<keyword evidence="4" id="KW-0479">Metal-binding</keyword>
<dbReference type="EMBL" id="JXXN02000068">
    <property type="protein sequence ID" value="THD28802.1"/>
    <property type="molecule type" value="Genomic_DNA"/>
</dbReference>
<name>A0A2H1CYJ3_FASHE</name>
<keyword evidence="2 6" id="KW-0349">Heme</keyword>
<dbReference type="Proteomes" id="UP000230066">
    <property type="component" value="Unassembled WGS sequence"/>
</dbReference>
<keyword evidence="10" id="KW-1185">Reference proteome</keyword>
<feature type="compositionally biased region" description="Polar residues" evidence="7">
    <location>
        <begin position="1"/>
        <end position="16"/>
    </location>
</feature>
<evidence type="ECO:0000256" key="3">
    <source>
        <dbReference type="ARBA" id="ARBA00022621"/>
    </source>
</evidence>
<evidence type="ECO:0000313" key="9">
    <source>
        <dbReference type="EMBL" id="THD28802.1"/>
    </source>
</evidence>
<dbReference type="Pfam" id="PF00042">
    <property type="entry name" value="Globin"/>
    <property type="match status" value="1"/>
</dbReference>
<dbReference type="PANTHER" id="PTHR46458:SF1">
    <property type="entry name" value="GEO09476P1"/>
    <property type="match status" value="1"/>
</dbReference>
<evidence type="ECO:0000259" key="8">
    <source>
        <dbReference type="PROSITE" id="PS01033"/>
    </source>
</evidence>
<feature type="region of interest" description="Disordered" evidence="7">
    <location>
        <begin position="1"/>
        <end position="58"/>
    </location>
</feature>
<dbReference type="InterPro" id="IPR050532">
    <property type="entry name" value="Globin-like_OT"/>
</dbReference>
<feature type="domain" description="Globin" evidence="8">
    <location>
        <begin position="149"/>
        <end position="298"/>
    </location>
</feature>
<feature type="compositionally biased region" description="Polar residues" evidence="7">
    <location>
        <begin position="25"/>
        <end position="34"/>
    </location>
</feature>
<dbReference type="SUPFAM" id="SSF46458">
    <property type="entry name" value="Globin-like"/>
    <property type="match status" value="1"/>
</dbReference>
<reference evidence="9" key="1">
    <citation type="submission" date="2019-03" db="EMBL/GenBank/DDBJ databases">
        <title>Improved annotation for the trematode Fasciola hepatica.</title>
        <authorList>
            <person name="Choi Y.-J."/>
            <person name="Martin J."/>
            <person name="Mitreva M."/>
        </authorList>
    </citation>
    <scope>NUCLEOTIDE SEQUENCE [LARGE SCALE GENOMIC DNA]</scope>
</reference>
<dbReference type="Gene3D" id="1.10.490.10">
    <property type="entry name" value="Globins"/>
    <property type="match status" value="1"/>
</dbReference>
<dbReference type="PROSITE" id="PS01033">
    <property type="entry name" value="GLOBIN"/>
    <property type="match status" value="1"/>
</dbReference>
<dbReference type="GO" id="GO:0005344">
    <property type="term" value="F:oxygen carrier activity"/>
    <property type="evidence" value="ECO:0007669"/>
    <property type="project" value="UniProtKB-KW"/>
</dbReference>
<accession>A0A2H1CYJ3</accession>
<dbReference type="InterPro" id="IPR000971">
    <property type="entry name" value="Globin"/>
</dbReference>
<dbReference type="GO" id="GO:0019825">
    <property type="term" value="F:oxygen binding"/>
    <property type="evidence" value="ECO:0007669"/>
    <property type="project" value="InterPro"/>
</dbReference>
<protein>
    <submittedName>
        <fullName evidence="9">Globin X</fullName>
    </submittedName>
</protein>
<keyword evidence="1 6" id="KW-0813">Transport</keyword>
<comment type="similarity">
    <text evidence="6">Belongs to the globin family.</text>
</comment>
<dbReference type="InterPro" id="IPR009050">
    <property type="entry name" value="Globin-like_sf"/>
</dbReference>
<keyword evidence="3 6" id="KW-0561">Oxygen transport</keyword>
<evidence type="ECO:0000256" key="6">
    <source>
        <dbReference type="RuleBase" id="RU000356"/>
    </source>
</evidence>